<dbReference type="AlphaFoldDB" id="A0A382TPM5"/>
<sequence>MQKFTSERNQHTQDEIWFLEHEP</sequence>
<accession>A0A382TPM5</accession>
<evidence type="ECO:0000313" key="1">
    <source>
        <dbReference type="EMBL" id="SVD24034.1"/>
    </source>
</evidence>
<proteinExistence type="predicted"/>
<reference evidence="1" key="1">
    <citation type="submission" date="2018-05" db="EMBL/GenBank/DDBJ databases">
        <authorList>
            <person name="Lanie J.A."/>
            <person name="Ng W.-L."/>
            <person name="Kazmierczak K.M."/>
            <person name="Andrzejewski T.M."/>
            <person name="Davidsen T.M."/>
            <person name="Wayne K.J."/>
            <person name="Tettelin H."/>
            <person name="Glass J.I."/>
            <person name="Rusch D."/>
            <person name="Podicherti R."/>
            <person name="Tsui H.-C.T."/>
            <person name="Winkler M.E."/>
        </authorList>
    </citation>
    <scope>NUCLEOTIDE SEQUENCE</scope>
</reference>
<dbReference type="EMBL" id="UINC01138225">
    <property type="protein sequence ID" value="SVD24034.1"/>
    <property type="molecule type" value="Genomic_DNA"/>
</dbReference>
<gene>
    <name evidence="1" type="ORF">METZ01_LOCUS376888</name>
</gene>
<feature type="non-terminal residue" evidence="1">
    <location>
        <position position="23"/>
    </location>
</feature>
<protein>
    <submittedName>
        <fullName evidence="1">Uncharacterized protein</fullName>
    </submittedName>
</protein>
<name>A0A382TPM5_9ZZZZ</name>
<organism evidence="1">
    <name type="scientific">marine metagenome</name>
    <dbReference type="NCBI Taxonomy" id="408172"/>
    <lineage>
        <taxon>unclassified sequences</taxon>
        <taxon>metagenomes</taxon>
        <taxon>ecological metagenomes</taxon>
    </lineage>
</organism>